<proteinExistence type="predicted"/>
<dbReference type="EMBL" id="FJ976889">
    <property type="protein sequence ID" value="ADC94095.1"/>
    <property type="molecule type" value="Genomic_DNA"/>
</dbReference>
<name>D4HT62_LEPIR</name>
<gene>
    <name evidence="1" type="primary">dnaA</name>
</gene>
<accession>D4HT62</accession>
<protein>
    <submittedName>
        <fullName evidence="1">Chromosomal replication initiator protein</fullName>
    </submittedName>
</protein>
<reference evidence="1" key="1">
    <citation type="submission" date="2009-04" db="EMBL/GenBank/DDBJ databases">
        <authorList>
            <person name="Cai C."/>
            <person name="Zhu Y."/>
            <person name="Zhong Y."/>
            <person name="Xin X."/>
            <person name="Jiang X.-G."/>
            <person name="He P."/>
            <person name="Qin J.-H."/>
            <person name="Zhao G.-P."/>
            <person name="Guo X.-K."/>
        </authorList>
    </citation>
    <scope>NUCLEOTIDE SEQUENCE</scope>
    <source>
        <strain evidence="1">C401</strain>
    </source>
</reference>
<dbReference type="AlphaFoldDB" id="D4HT62"/>
<sequence length="232" mass="27377">MHGIINHLRDANQAYTNILTNLNEGGRIFISNYRSGSFAFFVVDFVRKIVKLSEMEKTRSVFKKIFPDLYIAPLQLTNTSGDHNEQFHSLFSCAWDDFFAPVVSLYNSKQLHSFFSEAGFLSFPDSDSFFGDYNHDQNDRFFQNPLYYFVRDKIRMPEITLEPVDQLNIDYKEKFIHSTVAEMRRIIDRSEQMDDERRIELALKVYEFAQNVEGVSGLDRHEHLRKILKQYL</sequence>
<reference evidence="1" key="2">
    <citation type="journal article" date="2010" name="BMC Microbiol.">
        <title>Development of O-antigen gene cluster-specific PCRs for rapid typing six epidemic serogroups of Leptospira in China.</title>
        <authorList>
            <person name="Cai C.S."/>
            <person name="Zhu Y.Z."/>
            <person name="Zhong Y."/>
            <person name="Xin X.F."/>
            <person name="Jiang X.G."/>
            <person name="Lou X.L."/>
            <person name="He P."/>
            <person name="Qin J.H."/>
            <person name="Zhao G.P."/>
            <person name="Wang S.Y."/>
            <person name="Guo X.K."/>
        </authorList>
    </citation>
    <scope>NUCLEOTIDE SEQUENCE</scope>
    <source>
        <strain evidence="1">C401</strain>
    </source>
</reference>
<evidence type="ECO:0000313" key="1">
    <source>
        <dbReference type="EMBL" id="ADC94095.1"/>
    </source>
</evidence>
<organism evidence="1">
    <name type="scientific">Leptospira interrogans serovar Hebdomadis</name>
    <dbReference type="NCBI Taxonomy" id="211881"/>
    <lineage>
        <taxon>Bacteria</taxon>
        <taxon>Pseudomonadati</taxon>
        <taxon>Spirochaetota</taxon>
        <taxon>Spirochaetia</taxon>
        <taxon>Leptospirales</taxon>
        <taxon>Leptospiraceae</taxon>
        <taxon>Leptospira</taxon>
    </lineage>
</organism>